<keyword evidence="1" id="KW-0812">Transmembrane</keyword>
<dbReference type="KEGG" id="pmal:PMUG01_00019600"/>
<dbReference type="GeneID" id="39865653"/>
<sequence length="304" mass="36037">MATYTTEENENTVTLYLKYKSEFETAIEDTRNVKGKENPGVKCGRMQGNYPDFTTPCQEVGRYLIEIKENYESDSIKRCKYLNYRINSDDNYNKNFKWFQGYREFSSKTENICKNEIININSEILKNLKTLYSYYEDFENYNGTIDTSTSSTCNKIEECYQFYIQHYKECQKKSNDAFCEELINFKNAYDEKMNKLTPCNGLPHTLPQLEQTSAQILPPKEEDYLFVPILTTAIVLLMSFTIFFLYKFTPLKSWTYNRLRKKKIIELNKFQEESRESLQNLHEEVNRNYEGSSHNISYQSQGHT</sequence>
<evidence type="ECO:0000313" key="2">
    <source>
        <dbReference type="EMBL" id="SBT86050.1"/>
    </source>
</evidence>
<gene>
    <name evidence="2" type="primary">PmUG01_00019600</name>
    <name evidence="2" type="ORF">PMUG01_00019600</name>
</gene>
<dbReference type="EMBL" id="FLRL01000045">
    <property type="protein sequence ID" value="SBT86050.1"/>
    <property type="molecule type" value="Genomic_DNA"/>
</dbReference>
<dbReference type="Pfam" id="PF05795">
    <property type="entry name" value="Plasmodium_Vir"/>
    <property type="match status" value="2"/>
</dbReference>
<keyword evidence="1" id="KW-0472">Membrane</keyword>
<organism evidence="2 3">
    <name type="scientific">Plasmodium malariae</name>
    <dbReference type="NCBI Taxonomy" id="5858"/>
    <lineage>
        <taxon>Eukaryota</taxon>
        <taxon>Sar</taxon>
        <taxon>Alveolata</taxon>
        <taxon>Apicomplexa</taxon>
        <taxon>Aconoidasida</taxon>
        <taxon>Haemosporida</taxon>
        <taxon>Plasmodiidae</taxon>
        <taxon>Plasmodium</taxon>
        <taxon>Plasmodium (Plasmodium)</taxon>
    </lineage>
</organism>
<keyword evidence="1" id="KW-1133">Transmembrane helix</keyword>
<dbReference type="OrthoDB" id="381216at2759"/>
<dbReference type="Proteomes" id="UP000219813">
    <property type="component" value="Unassembled WGS sequence"/>
</dbReference>
<dbReference type="VEuPathDB" id="PlasmoDB:PmUG01_00019600"/>
<dbReference type="InterPro" id="IPR008780">
    <property type="entry name" value="Plasmodium_Vir"/>
</dbReference>
<keyword evidence="3" id="KW-1185">Reference proteome</keyword>
<protein>
    <submittedName>
        <fullName evidence="2">PIR protein</fullName>
    </submittedName>
</protein>
<dbReference type="RefSeq" id="XP_028859273.1">
    <property type="nucleotide sequence ID" value="XM_029006722.1"/>
</dbReference>
<feature type="transmembrane region" description="Helical" evidence="1">
    <location>
        <begin position="224"/>
        <end position="246"/>
    </location>
</feature>
<accession>A0A1D3JHY8</accession>
<evidence type="ECO:0000256" key="1">
    <source>
        <dbReference type="SAM" id="Phobius"/>
    </source>
</evidence>
<evidence type="ECO:0000313" key="3">
    <source>
        <dbReference type="Proteomes" id="UP000219813"/>
    </source>
</evidence>
<reference evidence="2 3" key="1">
    <citation type="submission" date="2016-06" db="EMBL/GenBank/DDBJ databases">
        <authorList>
            <consortium name="Pathogen Informatics"/>
        </authorList>
    </citation>
    <scope>NUCLEOTIDE SEQUENCE [LARGE SCALE GENOMIC DNA]</scope>
</reference>
<proteinExistence type="predicted"/>
<dbReference type="AlphaFoldDB" id="A0A1D3JHY8"/>
<name>A0A1D3JHY8_PLAMA</name>